<dbReference type="Proteomes" id="UP000321562">
    <property type="component" value="Unassembled WGS sequence"/>
</dbReference>
<evidence type="ECO:0000256" key="5">
    <source>
        <dbReference type="ARBA" id="ARBA00022692"/>
    </source>
</evidence>
<feature type="transmembrane region" description="Helical" evidence="8">
    <location>
        <begin position="292"/>
        <end position="309"/>
    </location>
</feature>
<evidence type="ECO:0000256" key="7">
    <source>
        <dbReference type="ARBA" id="ARBA00023136"/>
    </source>
</evidence>
<sequence>MRLSIWSVTLLYALTVLTLILLRPLLPIDETRYVAAAWEMHQGGPVFVPHLNGALYGHKPPLLFWLINLVWMVAGVSEFAARLVAPAFAVASVAATGVLAKRLWPDQPWRGGAAALILAVSPLFLLFGSSTMFDAMLGFATLAAMLAIWKAATDPHRRANWLWLGAAIALGVYAKGPVILIHVLPVALLMPLWAGRPQPKPGVWYRGVGLSILVALAFVALWLLPSIILGGEAYRTEVLWRQSAGRMVSSFAHQRPFWFFLALLPLMLWPFGWTLRGLSSLRPAILSASPQTRMLVVWFLGALIIFSAISGKQLHYIIPELPALALLISGGLPARQWRARDLWLALPVLLVLLVVLAAMTGNIADLQRMEFRLPVWAGVLGILAFAAGAAAFLKLRSSTIALAALPLALIVGLHFAASPLLFGHYDMRALGKAVAPYDKSGIAVTDGTYHAQLNFAGRLTQPVARLGDPASVERWRHEHPDGLLLDQSTDPLTGMRAIGTLPYRSGHYTLYRPKETAE</sequence>
<dbReference type="PANTHER" id="PTHR33908">
    <property type="entry name" value="MANNOSYLTRANSFERASE YKCB-RELATED"/>
    <property type="match status" value="1"/>
</dbReference>
<dbReference type="GO" id="GO:0009103">
    <property type="term" value="P:lipopolysaccharide biosynthetic process"/>
    <property type="evidence" value="ECO:0007669"/>
    <property type="project" value="TreeGrafter"/>
</dbReference>
<gene>
    <name evidence="10" type="ORF">FQV27_10465</name>
</gene>
<feature type="transmembrane region" description="Helical" evidence="8">
    <location>
        <begin position="373"/>
        <end position="393"/>
    </location>
</feature>
<evidence type="ECO:0000256" key="1">
    <source>
        <dbReference type="ARBA" id="ARBA00004651"/>
    </source>
</evidence>
<feature type="transmembrane region" description="Helical" evidence="8">
    <location>
        <begin position="124"/>
        <end position="149"/>
    </location>
</feature>
<dbReference type="InterPro" id="IPR050297">
    <property type="entry name" value="LipidA_mod_glycosyltrf_83"/>
</dbReference>
<feature type="transmembrane region" description="Helical" evidence="8">
    <location>
        <begin position="87"/>
        <end position="104"/>
    </location>
</feature>
<evidence type="ECO:0000256" key="6">
    <source>
        <dbReference type="ARBA" id="ARBA00022989"/>
    </source>
</evidence>
<proteinExistence type="predicted"/>
<evidence type="ECO:0000256" key="2">
    <source>
        <dbReference type="ARBA" id="ARBA00022475"/>
    </source>
</evidence>
<evidence type="ECO:0000313" key="11">
    <source>
        <dbReference type="Proteomes" id="UP000321562"/>
    </source>
</evidence>
<feature type="transmembrane region" description="Helical" evidence="8">
    <location>
        <begin position="342"/>
        <end position="361"/>
    </location>
</feature>
<dbReference type="OrthoDB" id="9810951at2"/>
<feature type="transmembrane region" description="Helical" evidence="8">
    <location>
        <begin position="161"/>
        <end position="188"/>
    </location>
</feature>
<dbReference type="AlphaFoldDB" id="A0A5C6S5U9"/>
<dbReference type="Pfam" id="PF13231">
    <property type="entry name" value="PMT_2"/>
    <property type="match status" value="1"/>
</dbReference>
<dbReference type="GO" id="GO:0016763">
    <property type="term" value="F:pentosyltransferase activity"/>
    <property type="evidence" value="ECO:0007669"/>
    <property type="project" value="TreeGrafter"/>
</dbReference>
<evidence type="ECO:0000256" key="4">
    <source>
        <dbReference type="ARBA" id="ARBA00022679"/>
    </source>
</evidence>
<dbReference type="GO" id="GO:0010041">
    <property type="term" value="P:response to iron(III) ion"/>
    <property type="evidence" value="ECO:0007669"/>
    <property type="project" value="TreeGrafter"/>
</dbReference>
<keyword evidence="7 8" id="KW-0472">Membrane</keyword>
<evidence type="ECO:0000313" key="10">
    <source>
        <dbReference type="EMBL" id="TXB69361.1"/>
    </source>
</evidence>
<feature type="domain" description="Glycosyltransferase RgtA/B/C/D-like" evidence="9">
    <location>
        <begin position="58"/>
        <end position="216"/>
    </location>
</feature>
<keyword evidence="4 10" id="KW-0808">Transferase</keyword>
<name>A0A5C6S5U9_9RHOB</name>
<reference evidence="10 11" key="1">
    <citation type="submission" date="2019-08" db="EMBL/GenBank/DDBJ databases">
        <authorList>
            <person name="Ye J."/>
        </authorList>
    </citation>
    <scope>NUCLEOTIDE SEQUENCE [LARGE SCALE GENOMIC DNA]</scope>
    <source>
        <strain evidence="10 11">TK008</strain>
    </source>
</reference>
<evidence type="ECO:0000256" key="8">
    <source>
        <dbReference type="SAM" id="Phobius"/>
    </source>
</evidence>
<organism evidence="10 11">
    <name type="scientific">Paracoccus aurantiacus</name>
    <dbReference type="NCBI Taxonomy" id="2599412"/>
    <lineage>
        <taxon>Bacteria</taxon>
        <taxon>Pseudomonadati</taxon>
        <taxon>Pseudomonadota</taxon>
        <taxon>Alphaproteobacteria</taxon>
        <taxon>Rhodobacterales</taxon>
        <taxon>Paracoccaceae</taxon>
        <taxon>Paracoccus</taxon>
    </lineage>
</organism>
<feature type="transmembrane region" description="Helical" evidence="8">
    <location>
        <begin position="62"/>
        <end position="80"/>
    </location>
</feature>
<feature type="transmembrane region" description="Helical" evidence="8">
    <location>
        <begin position="208"/>
        <end position="234"/>
    </location>
</feature>
<dbReference type="RefSeq" id="WP_147098096.1">
    <property type="nucleotide sequence ID" value="NZ_JBHUFH010000011.1"/>
</dbReference>
<keyword evidence="3" id="KW-0328">Glycosyltransferase</keyword>
<evidence type="ECO:0000256" key="3">
    <source>
        <dbReference type="ARBA" id="ARBA00022676"/>
    </source>
</evidence>
<keyword evidence="2" id="KW-1003">Cell membrane</keyword>
<comment type="subcellular location">
    <subcellularLocation>
        <location evidence="1">Cell membrane</location>
        <topology evidence="1">Multi-pass membrane protein</topology>
    </subcellularLocation>
</comment>
<feature type="transmembrane region" description="Helical" evidence="8">
    <location>
        <begin position="399"/>
        <end position="422"/>
    </location>
</feature>
<evidence type="ECO:0000259" key="9">
    <source>
        <dbReference type="Pfam" id="PF13231"/>
    </source>
</evidence>
<dbReference type="EMBL" id="VOPL01000003">
    <property type="protein sequence ID" value="TXB69361.1"/>
    <property type="molecule type" value="Genomic_DNA"/>
</dbReference>
<keyword evidence="5 8" id="KW-0812">Transmembrane</keyword>
<keyword evidence="6 8" id="KW-1133">Transmembrane helix</keyword>
<feature type="transmembrane region" description="Helical" evidence="8">
    <location>
        <begin position="255"/>
        <end position="272"/>
    </location>
</feature>
<comment type="caution">
    <text evidence="10">The sequence shown here is derived from an EMBL/GenBank/DDBJ whole genome shotgun (WGS) entry which is preliminary data.</text>
</comment>
<dbReference type="PANTHER" id="PTHR33908:SF3">
    <property type="entry name" value="UNDECAPRENYL PHOSPHATE-ALPHA-4-AMINO-4-DEOXY-L-ARABINOSE ARABINOSYL TRANSFERASE"/>
    <property type="match status" value="1"/>
</dbReference>
<protein>
    <submittedName>
        <fullName evidence="10">Glycosyltransferase family 39 protein</fullName>
    </submittedName>
</protein>
<dbReference type="InterPro" id="IPR038731">
    <property type="entry name" value="RgtA/B/C-like"/>
</dbReference>
<accession>A0A5C6S5U9</accession>
<dbReference type="GO" id="GO:0005886">
    <property type="term" value="C:plasma membrane"/>
    <property type="evidence" value="ECO:0007669"/>
    <property type="project" value="UniProtKB-SubCell"/>
</dbReference>
<keyword evidence="11" id="KW-1185">Reference proteome</keyword>